<dbReference type="EMBL" id="MN740403">
    <property type="protein sequence ID" value="QHU04659.1"/>
    <property type="molecule type" value="Genomic_DNA"/>
</dbReference>
<feature type="region of interest" description="Disordered" evidence="1">
    <location>
        <begin position="148"/>
        <end position="168"/>
    </location>
</feature>
<accession>A0A6C0JGC7</accession>
<evidence type="ECO:0000313" key="2">
    <source>
        <dbReference type="EMBL" id="QHU04659.1"/>
    </source>
</evidence>
<proteinExistence type="predicted"/>
<reference evidence="2" key="1">
    <citation type="journal article" date="2020" name="Nature">
        <title>Giant virus diversity and host interactions through global metagenomics.</title>
        <authorList>
            <person name="Schulz F."/>
            <person name="Roux S."/>
            <person name="Paez-Espino D."/>
            <person name="Jungbluth S."/>
            <person name="Walsh D.A."/>
            <person name="Denef V.J."/>
            <person name="McMahon K.D."/>
            <person name="Konstantinidis K.T."/>
            <person name="Eloe-Fadrosh E.A."/>
            <person name="Kyrpides N.C."/>
            <person name="Woyke T."/>
        </authorList>
    </citation>
    <scope>NUCLEOTIDE SEQUENCE</scope>
    <source>
        <strain evidence="2">GVMAG-M-3300027708-51</strain>
    </source>
</reference>
<protein>
    <submittedName>
        <fullName evidence="2">Uncharacterized protein</fullName>
    </submittedName>
</protein>
<sequence>MATYSISPATRTSFLPLLSMNRQDYIIRTAATCVRGHARRATEYALLEDIHMAVQEKDLADALVENIRDDPTKDSVCATVFRARKEDTLQVAGHDHTFTFAVLLVPWGKVVQSLNECLRPNFRVYPKEEDAEIVLYLEFKRKPVMNPEDEEEVIELPMRPRTSSVESE</sequence>
<organism evidence="2">
    <name type="scientific">viral metagenome</name>
    <dbReference type="NCBI Taxonomy" id="1070528"/>
    <lineage>
        <taxon>unclassified sequences</taxon>
        <taxon>metagenomes</taxon>
        <taxon>organismal metagenomes</taxon>
    </lineage>
</organism>
<evidence type="ECO:0000256" key="1">
    <source>
        <dbReference type="SAM" id="MobiDB-lite"/>
    </source>
</evidence>
<dbReference type="AlphaFoldDB" id="A0A6C0JGC7"/>
<name>A0A6C0JGC7_9ZZZZ</name>